<dbReference type="AlphaFoldDB" id="A0A934SHV2"/>
<reference evidence="1" key="1">
    <citation type="submission" date="2021-01" db="EMBL/GenBank/DDBJ databases">
        <title>Paracoccus amoyensis sp. nov., isolated from the surface seawater along the coast of Xiamen Island, China.</title>
        <authorList>
            <person name="Lyu L."/>
        </authorList>
    </citation>
    <scope>NUCLEOTIDE SEQUENCE</scope>
    <source>
        <strain evidence="1">MJ17</strain>
    </source>
</reference>
<accession>A0A934SHV2</accession>
<dbReference type="Proteomes" id="UP000640485">
    <property type="component" value="Unassembled WGS sequence"/>
</dbReference>
<proteinExistence type="predicted"/>
<name>A0A934SHV2_9RHOB</name>
<protein>
    <submittedName>
        <fullName evidence="1">Uncharacterized protein</fullName>
    </submittedName>
</protein>
<dbReference type="EMBL" id="JAEPRQ010000001">
    <property type="protein sequence ID" value="MBK4215464.1"/>
    <property type="molecule type" value="Genomic_DNA"/>
</dbReference>
<dbReference type="RefSeq" id="WP_200684462.1">
    <property type="nucleotide sequence ID" value="NZ_JAEPRQ010000001.1"/>
</dbReference>
<evidence type="ECO:0000313" key="1">
    <source>
        <dbReference type="EMBL" id="MBK4215464.1"/>
    </source>
</evidence>
<comment type="caution">
    <text evidence="1">The sequence shown here is derived from an EMBL/GenBank/DDBJ whole genome shotgun (WGS) entry which is preliminary data.</text>
</comment>
<evidence type="ECO:0000313" key="2">
    <source>
        <dbReference type="Proteomes" id="UP000640485"/>
    </source>
</evidence>
<gene>
    <name evidence="1" type="ORF">JJJ17_05940</name>
</gene>
<sequence>MKHGDLRSVAHDIADSLASGVSLMTGAYDLTIFDDAARSEGGMLTVDLLCGKVVNGQPSRALIDAVARIPAEFDRLCRARGASKADCRRAMAYFYYRRVDHGITLVVEDSRGKVTETDYSGIPAHRVTELDALGRRRRKPVRKS</sequence>
<keyword evidence="2" id="KW-1185">Reference proteome</keyword>
<organism evidence="1 2">
    <name type="scientific">Paracoccus caeni</name>
    <dbReference type="NCBI Taxonomy" id="657651"/>
    <lineage>
        <taxon>Bacteria</taxon>
        <taxon>Pseudomonadati</taxon>
        <taxon>Pseudomonadota</taxon>
        <taxon>Alphaproteobacteria</taxon>
        <taxon>Rhodobacterales</taxon>
        <taxon>Paracoccaceae</taxon>
        <taxon>Paracoccus</taxon>
    </lineage>
</organism>